<dbReference type="AlphaFoldDB" id="A0A7W7Q416"/>
<keyword evidence="1" id="KW-0472">Membrane</keyword>
<dbReference type="EMBL" id="JACHJQ010000003">
    <property type="protein sequence ID" value="MBB4906401.1"/>
    <property type="molecule type" value="Genomic_DNA"/>
</dbReference>
<keyword evidence="1" id="KW-0812">Transmembrane</keyword>
<keyword evidence="1" id="KW-1133">Transmembrane helix</keyword>
<reference evidence="2 3" key="1">
    <citation type="submission" date="2020-08" db="EMBL/GenBank/DDBJ databases">
        <title>Genomic Encyclopedia of Type Strains, Phase III (KMG-III): the genomes of soil and plant-associated and newly described type strains.</title>
        <authorList>
            <person name="Whitman W."/>
        </authorList>
    </citation>
    <scope>NUCLEOTIDE SEQUENCE [LARGE SCALE GENOMIC DNA]</scope>
    <source>
        <strain evidence="2 3">CECT 8960</strain>
    </source>
</reference>
<proteinExistence type="predicted"/>
<sequence length="174" mass="18743">MAAVSHDSSSGTESRDEQLARNVSELLQELRVAQAGVQFLFGFLLAVAFTEHYARASGFEQVVHLIAVVFATASVALLTAPAAWHRLLFRQGQRPQILRVANTFMVAGLACLATAMTATVLLLFKVVAGPVIATVFAVALATMFVLLWFVLPLRTRWNGNGEEAEESRTPGAGD</sequence>
<protein>
    <submittedName>
        <fullName evidence="2">Membrane protein YdbS with pleckstrin-like domain</fullName>
    </submittedName>
</protein>
<accession>A0A7W7Q416</accession>
<comment type="caution">
    <text evidence="2">The sequence shown here is derived from an EMBL/GenBank/DDBJ whole genome shotgun (WGS) entry which is preliminary data.</text>
</comment>
<dbReference type="InterPro" id="IPR046291">
    <property type="entry name" value="DUF6328"/>
</dbReference>
<dbReference type="Pfam" id="PF19853">
    <property type="entry name" value="DUF6328"/>
    <property type="match status" value="1"/>
</dbReference>
<dbReference type="RefSeq" id="WP_184810618.1">
    <property type="nucleotide sequence ID" value="NZ_JACHJQ010000003.1"/>
</dbReference>
<feature type="transmembrane region" description="Helical" evidence="1">
    <location>
        <begin position="131"/>
        <end position="151"/>
    </location>
</feature>
<keyword evidence="3" id="KW-1185">Reference proteome</keyword>
<gene>
    <name evidence="2" type="ORF">FHR82_002621</name>
</gene>
<evidence type="ECO:0000256" key="1">
    <source>
        <dbReference type="SAM" id="Phobius"/>
    </source>
</evidence>
<name>A0A7W7Q416_9PSEU</name>
<feature type="transmembrane region" description="Helical" evidence="1">
    <location>
        <begin position="104"/>
        <end position="124"/>
    </location>
</feature>
<evidence type="ECO:0000313" key="3">
    <source>
        <dbReference type="Proteomes" id="UP000520767"/>
    </source>
</evidence>
<dbReference type="Proteomes" id="UP000520767">
    <property type="component" value="Unassembled WGS sequence"/>
</dbReference>
<feature type="transmembrane region" description="Helical" evidence="1">
    <location>
        <begin position="62"/>
        <end position="84"/>
    </location>
</feature>
<organism evidence="2 3">
    <name type="scientific">Actinophytocola algeriensis</name>
    <dbReference type="NCBI Taxonomy" id="1768010"/>
    <lineage>
        <taxon>Bacteria</taxon>
        <taxon>Bacillati</taxon>
        <taxon>Actinomycetota</taxon>
        <taxon>Actinomycetes</taxon>
        <taxon>Pseudonocardiales</taxon>
        <taxon>Pseudonocardiaceae</taxon>
    </lineage>
</organism>
<evidence type="ECO:0000313" key="2">
    <source>
        <dbReference type="EMBL" id="MBB4906401.1"/>
    </source>
</evidence>